<sequence length="36" mass="3904">MSTLIAKLRRRLNSPTTDATQDLLDFGPGEVPTSDS</sequence>
<reference evidence="3" key="2">
    <citation type="submission" date="2020-10" db="UniProtKB">
        <authorList>
            <consortium name="WormBaseParasite"/>
        </authorList>
    </citation>
    <scope>IDENTIFICATION</scope>
</reference>
<organism evidence="2 3">
    <name type="scientific">Panagrellus redivivus</name>
    <name type="common">Microworm</name>
    <dbReference type="NCBI Taxonomy" id="6233"/>
    <lineage>
        <taxon>Eukaryota</taxon>
        <taxon>Metazoa</taxon>
        <taxon>Ecdysozoa</taxon>
        <taxon>Nematoda</taxon>
        <taxon>Chromadorea</taxon>
        <taxon>Rhabditida</taxon>
        <taxon>Tylenchina</taxon>
        <taxon>Panagrolaimomorpha</taxon>
        <taxon>Panagrolaimoidea</taxon>
        <taxon>Panagrolaimidae</taxon>
        <taxon>Panagrellus</taxon>
    </lineage>
</organism>
<dbReference type="AlphaFoldDB" id="A0A7E4VUG2"/>
<name>A0A7E4VUG2_PANRE</name>
<proteinExistence type="predicted"/>
<evidence type="ECO:0000256" key="1">
    <source>
        <dbReference type="SAM" id="MobiDB-lite"/>
    </source>
</evidence>
<accession>A0A7E4VUG2</accession>
<evidence type="ECO:0000313" key="3">
    <source>
        <dbReference type="WBParaSite" id="Pan_g3215.t1"/>
    </source>
</evidence>
<reference evidence="2" key="1">
    <citation type="journal article" date="2013" name="Genetics">
        <title>The draft genome and transcriptome of Panagrellus redivivus are shaped by the harsh demands of a free-living lifestyle.</title>
        <authorList>
            <person name="Srinivasan J."/>
            <person name="Dillman A.R."/>
            <person name="Macchietto M.G."/>
            <person name="Heikkinen L."/>
            <person name="Lakso M."/>
            <person name="Fracchia K.M."/>
            <person name="Antoshechkin I."/>
            <person name="Mortazavi A."/>
            <person name="Wong G."/>
            <person name="Sternberg P.W."/>
        </authorList>
    </citation>
    <scope>NUCLEOTIDE SEQUENCE [LARGE SCALE GENOMIC DNA]</scope>
    <source>
        <strain evidence="2">MT8872</strain>
    </source>
</reference>
<keyword evidence="2" id="KW-1185">Reference proteome</keyword>
<feature type="region of interest" description="Disordered" evidence="1">
    <location>
        <begin position="15"/>
        <end position="36"/>
    </location>
</feature>
<dbReference type="WBParaSite" id="Pan_g3215.t1">
    <property type="protein sequence ID" value="Pan_g3215.t1"/>
    <property type="gene ID" value="Pan_g3215"/>
</dbReference>
<dbReference type="Proteomes" id="UP000492821">
    <property type="component" value="Unassembled WGS sequence"/>
</dbReference>
<protein>
    <submittedName>
        <fullName evidence="3">Transcriptional regulator</fullName>
    </submittedName>
</protein>
<evidence type="ECO:0000313" key="2">
    <source>
        <dbReference type="Proteomes" id="UP000492821"/>
    </source>
</evidence>